<proteinExistence type="predicted"/>
<organism evidence="2 3">
    <name type="scientific">Zobellella taiwanensis</name>
    <dbReference type="NCBI Taxonomy" id="347535"/>
    <lineage>
        <taxon>Bacteria</taxon>
        <taxon>Pseudomonadati</taxon>
        <taxon>Pseudomonadota</taxon>
        <taxon>Gammaproteobacteria</taxon>
        <taxon>Aeromonadales</taxon>
        <taxon>Aeromonadaceae</taxon>
        <taxon>Zobellella</taxon>
    </lineage>
</organism>
<dbReference type="RefSeq" id="WP_106451703.1">
    <property type="nucleotide sequence ID" value="NZ_PXYH01000001.1"/>
</dbReference>
<reference evidence="2 3" key="1">
    <citation type="submission" date="2018-03" db="EMBL/GenBank/DDBJ databases">
        <title>The draft genome of Zobellella taiwanensis JCM 13381.</title>
        <authorList>
            <person name="Liu L."/>
            <person name="Li L."/>
            <person name="Wang T."/>
            <person name="Zhang X."/>
            <person name="Liang L."/>
        </authorList>
    </citation>
    <scope>NUCLEOTIDE SEQUENCE [LARGE SCALE GENOMIC DNA]</scope>
    <source>
        <strain evidence="2 3">JCM 13381</strain>
    </source>
</reference>
<keyword evidence="1" id="KW-1133">Transmembrane helix</keyword>
<comment type="caution">
    <text evidence="2">The sequence shown here is derived from an EMBL/GenBank/DDBJ whole genome shotgun (WGS) entry which is preliminary data.</text>
</comment>
<feature type="transmembrane region" description="Helical" evidence="1">
    <location>
        <begin position="7"/>
        <end position="27"/>
    </location>
</feature>
<dbReference type="InterPro" id="IPR045584">
    <property type="entry name" value="Pilin-like"/>
</dbReference>
<evidence type="ECO:0000256" key="1">
    <source>
        <dbReference type="SAM" id="Phobius"/>
    </source>
</evidence>
<dbReference type="Pfam" id="PF07963">
    <property type="entry name" value="N_methyl"/>
    <property type="match status" value="1"/>
</dbReference>
<dbReference type="PROSITE" id="PS00409">
    <property type="entry name" value="PROKAR_NTER_METHYL"/>
    <property type="match status" value="1"/>
</dbReference>
<name>A0A2P7RDH5_9GAMM</name>
<evidence type="ECO:0000313" key="3">
    <source>
        <dbReference type="Proteomes" id="UP000242181"/>
    </source>
</evidence>
<dbReference type="OrthoDB" id="5902365at2"/>
<dbReference type="InterPro" id="IPR012902">
    <property type="entry name" value="N_methyl_site"/>
</dbReference>
<dbReference type="SUPFAM" id="SSF54523">
    <property type="entry name" value="Pili subunits"/>
    <property type="match status" value="1"/>
</dbReference>
<accession>A0A2P7RDH5</accession>
<evidence type="ECO:0000313" key="2">
    <source>
        <dbReference type="EMBL" id="PSJ48249.1"/>
    </source>
</evidence>
<keyword evidence="1" id="KW-0472">Membrane</keyword>
<dbReference type="EMBL" id="PXYH01000001">
    <property type="protein sequence ID" value="PSJ48249.1"/>
    <property type="molecule type" value="Genomic_DNA"/>
</dbReference>
<gene>
    <name evidence="2" type="ORF">C7I36_00005</name>
</gene>
<dbReference type="NCBIfam" id="TIGR02532">
    <property type="entry name" value="IV_pilin_GFxxxE"/>
    <property type="match status" value="1"/>
</dbReference>
<keyword evidence="3" id="KW-1185">Reference proteome</keyword>
<sequence length="162" mass="16504">MKRAAGFTLIELVIVIVILGILGAVAAPRFINLQDDAYAANINGLKSSIQSAMTLGNTKAILEGKDQGNTVQDVTIDGDTVKFIYGFPTANTNGIVEMLQDLDVAASGSVSTQAFTAIGGADAAGNELTIRPSARDGVACEVVYKAATSSSAATVSSNTSGC</sequence>
<dbReference type="Proteomes" id="UP000242181">
    <property type="component" value="Unassembled WGS sequence"/>
</dbReference>
<protein>
    <submittedName>
        <fullName evidence="2">MSHA biogenesis protein MshA</fullName>
    </submittedName>
</protein>
<dbReference type="Gene3D" id="3.30.700.10">
    <property type="entry name" value="Glycoprotein, Type 4 Pilin"/>
    <property type="match status" value="1"/>
</dbReference>
<keyword evidence="1" id="KW-0812">Transmembrane</keyword>
<dbReference type="AlphaFoldDB" id="A0A2P7RDH5"/>